<keyword evidence="6 7" id="KW-0998">Cell outer membrane</keyword>
<keyword evidence="3 7" id="KW-1134">Transmembrane beta strand</keyword>
<comment type="similarity">
    <text evidence="7">Belongs to the TonB-dependent receptor family.</text>
</comment>
<evidence type="ECO:0000256" key="4">
    <source>
        <dbReference type="ARBA" id="ARBA00022692"/>
    </source>
</evidence>
<dbReference type="FunFam" id="2.60.40.1120:FF:000003">
    <property type="entry name" value="Outer membrane protein Omp121"/>
    <property type="match status" value="1"/>
</dbReference>
<name>A0AAP3WJJ5_BACOV</name>
<organism evidence="10 11">
    <name type="scientific">Bacteroides ovatus</name>
    <dbReference type="NCBI Taxonomy" id="28116"/>
    <lineage>
        <taxon>Bacteria</taxon>
        <taxon>Pseudomonadati</taxon>
        <taxon>Bacteroidota</taxon>
        <taxon>Bacteroidia</taxon>
        <taxon>Bacteroidales</taxon>
        <taxon>Bacteroidaceae</taxon>
        <taxon>Bacteroides</taxon>
    </lineage>
</organism>
<sequence>MKRIPIFLISTLFMVFIVGTPALAFSPGLDEAQQNTVVGGVVVDKNNEPLIGVSVMVEGSSGGTITNMDGKFSISLPKNKTSLKFSYVGFATQTVSVKNKKEVRVVMHEDLQQLDEVVVVGYGVQQKSHLSGSVTKVNMDGIEDVPTPRLDQALLGKVAGVQILNTTSEVGADPDISIRGTSSFSASSNPLIIVDGFPVSDGLESLNPSDVESIEVLKDAASAAIYGSRAANGVIMITTKGGVISKPKYSVKAKWGVKSNYKLHSVLSTKEYLDLRIREHNLLGTSLSSQEMAYAAINNNTDWQQEAFNDNAYYYNVDFSVSGGSSGIRYYISGAYNSDEGMMLKNYYKRYNVKARIDADLSKRVTVGINIAPSYTESERPATNFTDFVRTPSWMPVKHTEETSAITGVPVGEYTRGSHFNGKTYTTIDPQTGLEKTVTATPWGSTNNNPRGIIDNVFSPKGQYRMQLQGYIDIKLLKELRFRSSNSFNFNFTETDTYQNVGAKSAGDSNRGYYTSSKSINLASENTLNYSKKFKGIHQLDGLLGASVYKYTNKRTGILGFDFPTDYIHYLSAAGRIDQYEGTTLRTGTWKNDNAMVSYFSRVNYALKDRYLLSVSLRTDGSSKFGKDNKWGWFPSVSAGWRISEESFIKERAKWLNQLKLRLSYGVTGTDAIESYANTDLLDSAGYILGEGNGSVVSGLANNSASLGNRALQWEQTNQANFGLDISLLNNRIGLTFDYYYSITKSLLYQKTVNSIAGYTQAWTNEGKLRNRGFEMELTTYNINNRQFKWSTSFNLSLTRNRLLDLGGPSEQVTPGSNKEYYIARVGDPLIQFYGFKTIGVWKSQEEIDNNPHHINDKPGGLRVANTNGDDVIDDNDRVPLGNPYPDFIWGMTNTLKYRDFDLAFTLQGQVGGKVYNTDNNYNEFRMWNTKYVANRWLSVEYPGDGKTPFRDNGIQHSLTDYQIEDAGFIALRDVTLGYDLPRKAARKVGLSKLRVYVSAQNLLYLWSDGYRGINPEARYASGVYRTAMARNALQRGAFPIQRTFSAGLNINF</sequence>
<dbReference type="InterPro" id="IPR023997">
    <property type="entry name" value="TonB-dep_OMP_SusC/RagA_CS"/>
</dbReference>
<dbReference type="FunFam" id="2.170.130.10:FF:000008">
    <property type="entry name" value="SusC/RagA family TonB-linked outer membrane protein"/>
    <property type="match status" value="1"/>
</dbReference>
<dbReference type="PROSITE" id="PS52016">
    <property type="entry name" value="TONB_DEPENDENT_REC_3"/>
    <property type="match status" value="1"/>
</dbReference>
<proteinExistence type="inferred from homology"/>
<dbReference type="Proteomes" id="UP001214017">
    <property type="component" value="Unassembled WGS sequence"/>
</dbReference>
<keyword evidence="4 7" id="KW-0812">Transmembrane</keyword>
<dbReference type="Pfam" id="PF13715">
    <property type="entry name" value="CarbopepD_reg_2"/>
    <property type="match status" value="1"/>
</dbReference>
<dbReference type="GO" id="GO:0009279">
    <property type="term" value="C:cell outer membrane"/>
    <property type="evidence" value="ECO:0007669"/>
    <property type="project" value="UniProtKB-SubCell"/>
</dbReference>
<evidence type="ECO:0000256" key="1">
    <source>
        <dbReference type="ARBA" id="ARBA00004571"/>
    </source>
</evidence>
<feature type="domain" description="TonB-dependent receptor plug" evidence="9">
    <location>
        <begin position="128"/>
        <end position="234"/>
    </location>
</feature>
<dbReference type="Pfam" id="PF07715">
    <property type="entry name" value="Plug"/>
    <property type="match status" value="1"/>
</dbReference>
<reference evidence="10" key="1">
    <citation type="submission" date="2022-10" db="EMBL/GenBank/DDBJ databases">
        <title>Human gut microbiome strain richness.</title>
        <authorList>
            <person name="Chen-Liaw A."/>
        </authorList>
    </citation>
    <scope>NUCLEOTIDE SEQUENCE</scope>
    <source>
        <strain evidence="10">F7_m1001271B151109d0_201107</strain>
    </source>
</reference>
<dbReference type="Gene3D" id="2.60.40.1120">
    <property type="entry name" value="Carboxypeptidase-like, regulatory domain"/>
    <property type="match status" value="1"/>
</dbReference>
<evidence type="ECO:0000256" key="8">
    <source>
        <dbReference type="SAM" id="SignalP"/>
    </source>
</evidence>
<dbReference type="InterPro" id="IPR012910">
    <property type="entry name" value="Plug_dom"/>
</dbReference>
<dbReference type="InterPro" id="IPR037066">
    <property type="entry name" value="Plug_dom_sf"/>
</dbReference>
<keyword evidence="5 7" id="KW-0472">Membrane</keyword>
<evidence type="ECO:0000313" key="10">
    <source>
        <dbReference type="EMBL" id="MDC2408523.1"/>
    </source>
</evidence>
<dbReference type="NCBIfam" id="TIGR04056">
    <property type="entry name" value="OMP_RagA_SusC"/>
    <property type="match status" value="1"/>
</dbReference>
<evidence type="ECO:0000256" key="5">
    <source>
        <dbReference type="ARBA" id="ARBA00023136"/>
    </source>
</evidence>
<keyword evidence="2 7" id="KW-0813">Transport</keyword>
<feature type="signal peptide" evidence="8">
    <location>
        <begin position="1"/>
        <end position="24"/>
    </location>
</feature>
<evidence type="ECO:0000256" key="3">
    <source>
        <dbReference type="ARBA" id="ARBA00022452"/>
    </source>
</evidence>
<protein>
    <submittedName>
        <fullName evidence="10">TonB-dependent receptor</fullName>
    </submittedName>
</protein>
<keyword evidence="8" id="KW-0732">Signal</keyword>
<dbReference type="Gene3D" id="2.40.170.20">
    <property type="entry name" value="TonB-dependent receptor, beta-barrel domain"/>
    <property type="match status" value="1"/>
</dbReference>
<comment type="subcellular location">
    <subcellularLocation>
        <location evidence="1 7">Cell outer membrane</location>
        <topology evidence="1 7">Multi-pass membrane protein</topology>
    </subcellularLocation>
</comment>
<evidence type="ECO:0000313" key="11">
    <source>
        <dbReference type="Proteomes" id="UP001214017"/>
    </source>
</evidence>
<dbReference type="Gene3D" id="2.170.130.10">
    <property type="entry name" value="TonB-dependent receptor, plug domain"/>
    <property type="match status" value="1"/>
</dbReference>
<dbReference type="RefSeq" id="WP_270293264.1">
    <property type="nucleotide sequence ID" value="NZ_BAABYJ010000001.1"/>
</dbReference>
<keyword evidence="10" id="KW-0675">Receptor</keyword>
<accession>A0AAP3WJJ5</accession>
<evidence type="ECO:0000256" key="7">
    <source>
        <dbReference type="PROSITE-ProRule" id="PRU01360"/>
    </source>
</evidence>
<dbReference type="InterPro" id="IPR008969">
    <property type="entry name" value="CarboxyPept-like_regulatory"/>
</dbReference>
<dbReference type="EMBL" id="JAQNWR010000007">
    <property type="protein sequence ID" value="MDC2408523.1"/>
    <property type="molecule type" value="Genomic_DNA"/>
</dbReference>
<feature type="chain" id="PRO_5042870740" evidence="8">
    <location>
        <begin position="25"/>
        <end position="1053"/>
    </location>
</feature>
<dbReference type="InterPro" id="IPR036942">
    <property type="entry name" value="Beta-barrel_TonB_sf"/>
</dbReference>
<comment type="caution">
    <text evidence="10">The sequence shown here is derived from an EMBL/GenBank/DDBJ whole genome shotgun (WGS) entry which is preliminary data.</text>
</comment>
<dbReference type="SUPFAM" id="SSF49464">
    <property type="entry name" value="Carboxypeptidase regulatory domain-like"/>
    <property type="match status" value="1"/>
</dbReference>
<evidence type="ECO:0000256" key="6">
    <source>
        <dbReference type="ARBA" id="ARBA00023237"/>
    </source>
</evidence>
<dbReference type="NCBIfam" id="TIGR04057">
    <property type="entry name" value="SusC_RagA_signa"/>
    <property type="match status" value="1"/>
</dbReference>
<dbReference type="InterPro" id="IPR023996">
    <property type="entry name" value="TonB-dep_OMP_SusC/RagA"/>
</dbReference>
<evidence type="ECO:0000259" key="9">
    <source>
        <dbReference type="Pfam" id="PF07715"/>
    </source>
</evidence>
<dbReference type="SUPFAM" id="SSF56935">
    <property type="entry name" value="Porins"/>
    <property type="match status" value="1"/>
</dbReference>
<dbReference type="InterPro" id="IPR039426">
    <property type="entry name" value="TonB-dep_rcpt-like"/>
</dbReference>
<evidence type="ECO:0000256" key="2">
    <source>
        <dbReference type="ARBA" id="ARBA00022448"/>
    </source>
</evidence>
<dbReference type="AlphaFoldDB" id="A0AAP3WJJ5"/>
<gene>
    <name evidence="10" type="ORF">PO240_11620</name>
</gene>